<evidence type="ECO:0000313" key="3">
    <source>
        <dbReference type="Proteomes" id="UP001628156"/>
    </source>
</evidence>
<dbReference type="EMBL" id="BAAFRS010000146">
    <property type="protein sequence ID" value="GAB1223404.1"/>
    <property type="molecule type" value="Genomic_DNA"/>
</dbReference>
<organism evidence="2 3">
    <name type="scientific">Entamoeba nuttalli</name>
    <dbReference type="NCBI Taxonomy" id="412467"/>
    <lineage>
        <taxon>Eukaryota</taxon>
        <taxon>Amoebozoa</taxon>
        <taxon>Evosea</taxon>
        <taxon>Archamoebae</taxon>
        <taxon>Mastigamoebida</taxon>
        <taxon>Entamoebidae</taxon>
        <taxon>Entamoeba</taxon>
    </lineage>
</organism>
<dbReference type="Pfam" id="PF00481">
    <property type="entry name" value="PP2C"/>
    <property type="match status" value="1"/>
</dbReference>
<dbReference type="InterPro" id="IPR015655">
    <property type="entry name" value="PP2C"/>
</dbReference>
<proteinExistence type="predicted"/>
<gene>
    <name evidence="2" type="ORF">ENUP19_0146G0020</name>
</gene>
<evidence type="ECO:0000259" key="1">
    <source>
        <dbReference type="PROSITE" id="PS51746"/>
    </source>
</evidence>
<dbReference type="InterPro" id="IPR001932">
    <property type="entry name" value="PPM-type_phosphatase-like_dom"/>
</dbReference>
<dbReference type="InterPro" id="IPR036457">
    <property type="entry name" value="PPM-type-like_dom_sf"/>
</dbReference>
<accession>A0ABQ0DKL6</accession>
<evidence type="ECO:0000313" key="2">
    <source>
        <dbReference type="EMBL" id="GAB1223404.1"/>
    </source>
</evidence>
<comment type="caution">
    <text evidence="2">The sequence shown here is derived from an EMBL/GenBank/DDBJ whole genome shotgun (WGS) entry which is preliminary data.</text>
</comment>
<dbReference type="SMART" id="SM00332">
    <property type="entry name" value="PP2Cc"/>
    <property type="match status" value="1"/>
</dbReference>
<sequence>MNISTEQIDPLDKEAKQYKKYSFKEKKKLKTIAGGASDIGVRPANEDTFRIIPNAQQLVPMKKNKKMGCEYYGLFDGHNGLEASKFCAELMHEEILEDPDFVNGYYENCMVNAYYRMDWLLCNYHIKDNSGCTSVTALIQGRYLVVANVGDSECLVIKCRYSNEVEVLTYKHTAKDESEKQRMKSKGGIVFNGRVYGSMVVSRSLGDKTYKGKGVVIPEPYINIYELTSDDKIIVLACDGVFEKMSYDDVMDYVCTQKQQGKNPQEVARNLIQEAIARGSKDNVTAVIIFLNWC</sequence>
<reference evidence="2 3" key="1">
    <citation type="journal article" date="2019" name="PLoS Negl. Trop. Dis.">
        <title>Whole genome sequencing of Entamoeba nuttalli reveals mammalian host-related molecular signatures and a novel octapeptide-repeat surface protein.</title>
        <authorList>
            <person name="Tanaka M."/>
            <person name="Makiuchi T."/>
            <person name="Komiyama T."/>
            <person name="Shiina T."/>
            <person name="Osaki K."/>
            <person name="Tachibana H."/>
        </authorList>
    </citation>
    <scope>NUCLEOTIDE SEQUENCE [LARGE SCALE GENOMIC DNA]</scope>
    <source>
        <strain evidence="2 3">P19-061405</strain>
    </source>
</reference>
<name>A0ABQ0DKL6_9EUKA</name>
<dbReference type="CDD" id="cd00143">
    <property type="entry name" value="PP2Cc"/>
    <property type="match status" value="1"/>
</dbReference>
<dbReference type="SUPFAM" id="SSF81606">
    <property type="entry name" value="PP2C-like"/>
    <property type="match status" value="1"/>
</dbReference>
<dbReference type="PROSITE" id="PS51746">
    <property type="entry name" value="PPM_2"/>
    <property type="match status" value="1"/>
</dbReference>
<dbReference type="PANTHER" id="PTHR47992">
    <property type="entry name" value="PROTEIN PHOSPHATASE"/>
    <property type="match status" value="1"/>
</dbReference>
<feature type="domain" description="PPM-type phosphatase" evidence="1">
    <location>
        <begin position="32"/>
        <end position="291"/>
    </location>
</feature>
<dbReference type="Gene3D" id="3.60.40.10">
    <property type="entry name" value="PPM-type phosphatase domain"/>
    <property type="match status" value="1"/>
</dbReference>
<protein>
    <recommendedName>
        <fullName evidence="1">PPM-type phosphatase domain-containing protein</fullName>
    </recommendedName>
</protein>
<keyword evidence="3" id="KW-1185">Reference proteome</keyword>
<dbReference type="Proteomes" id="UP001628156">
    <property type="component" value="Unassembled WGS sequence"/>
</dbReference>